<dbReference type="AlphaFoldDB" id="A0A9D9DX63"/>
<dbReference type="SMART" id="SM00382">
    <property type="entry name" value="AAA"/>
    <property type="match status" value="1"/>
</dbReference>
<organism evidence="5 6">
    <name type="scientific">Candidatus Fimicola merdigallinarum</name>
    <dbReference type="NCBI Taxonomy" id="2840819"/>
    <lineage>
        <taxon>Bacteria</taxon>
        <taxon>Bacillati</taxon>
        <taxon>Bacillota</taxon>
        <taxon>Clostridia</taxon>
        <taxon>Lachnospirales</taxon>
        <taxon>Lachnospiraceae</taxon>
        <taxon>Lachnospiraceae incertae sedis</taxon>
        <taxon>Candidatus Fimicola</taxon>
    </lineage>
</organism>
<dbReference type="FunFam" id="3.30.450.90:FF:000001">
    <property type="entry name" value="Type II secretion system ATPase GspE"/>
    <property type="match status" value="1"/>
</dbReference>
<evidence type="ECO:0000256" key="3">
    <source>
        <dbReference type="ARBA" id="ARBA00022840"/>
    </source>
</evidence>
<sequence length="563" mass="62552">MKYKRLGEMAIDSGIMTEEQVMEALRMQKGSGKRLGTVFIEHGFITEAQLIDMLSAQLGIDFIDLTSVTIAPEMVELIPKKIAKQNEIIPIKVEGDVLYLAMADPLNFMAVEEARIVSKRQILPMIGTAEGINRAYNVLYENERAVKAISQMRQEIGTVVEEETTPTIEDEENADEATAPTIRLVNSIIERAVTERASDIHIEPGKEQVTVRIRVDGRLLQVLAIPKDLQQAVISRLKVMGSMDIAERRIPQDGRAAHRVNGNEVDLRLSTLPTIFGEKVVIRLLLKNQDMLTREGIGITEENSKKFDRLLKHNSGVILIVGPTGSGKSSTMYTMIKELRSETTNLIMLEDPVEYQIDGVTQVQINEKTGMTFANALRAVLRQDPDIVGVGEIRDGETAEIAMRAAMTGHLVISTIHTEDAISALDRLRDMGVEPYLVAGGVRGIISQRLVRRICKNCKSEAVPTELEVDLTGVDPNGEEKFYKGKGCHMCFHSGYQGRVGVFEVLSLNQEIRDCITDERPKSELRQVIAKSGFEPMMKNGLKLAKEGITSLEELCRTISILE</sequence>
<dbReference type="Gene3D" id="3.40.50.300">
    <property type="entry name" value="P-loop containing nucleotide triphosphate hydrolases"/>
    <property type="match status" value="1"/>
</dbReference>
<feature type="domain" description="AAA+ ATPase" evidence="4">
    <location>
        <begin position="314"/>
        <end position="437"/>
    </location>
</feature>
<dbReference type="PANTHER" id="PTHR30258:SF1">
    <property type="entry name" value="PROTEIN TRANSPORT PROTEIN HOFB HOMOLOG"/>
    <property type="match status" value="1"/>
</dbReference>
<evidence type="ECO:0000259" key="4">
    <source>
        <dbReference type="SMART" id="SM00382"/>
    </source>
</evidence>
<reference evidence="5" key="2">
    <citation type="journal article" date="2021" name="PeerJ">
        <title>Extensive microbial diversity within the chicken gut microbiome revealed by metagenomics and culture.</title>
        <authorList>
            <person name="Gilroy R."/>
            <person name="Ravi A."/>
            <person name="Getino M."/>
            <person name="Pursley I."/>
            <person name="Horton D.L."/>
            <person name="Alikhan N.F."/>
            <person name="Baker D."/>
            <person name="Gharbi K."/>
            <person name="Hall N."/>
            <person name="Watson M."/>
            <person name="Adriaenssens E.M."/>
            <person name="Foster-Nyarko E."/>
            <person name="Jarju S."/>
            <person name="Secka A."/>
            <person name="Antonio M."/>
            <person name="Oren A."/>
            <person name="Chaudhuri R.R."/>
            <person name="La Ragione R."/>
            <person name="Hildebrand F."/>
            <person name="Pallen M.J."/>
        </authorList>
    </citation>
    <scope>NUCLEOTIDE SEQUENCE</scope>
    <source>
        <strain evidence="5">F6-4510</strain>
    </source>
</reference>
<evidence type="ECO:0000256" key="1">
    <source>
        <dbReference type="ARBA" id="ARBA00006611"/>
    </source>
</evidence>
<dbReference type="InterPro" id="IPR001482">
    <property type="entry name" value="T2SS/T4SS_dom"/>
</dbReference>
<dbReference type="InterPro" id="IPR007831">
    <property type="entry name" value="T2SS_GspE_N"/>
</dbReference>
<dbReference type="GO" id="GO:0005886">
    <property type="term" value="C:plasma membrane"/>
    <property type="evidence" value="ECO:0007669"/>
    <property type="project" value="TreeGrafter"/>
</dbReference>
<proteinExistence type="inferred from homology"/>
<name>A0A9D9DX63_9FIRM</name>
<comment type="similarity">
    <text evidence="1">Belongs to the GSP E family.</text>
</comment>
<dbReference type="GO" id="GO:0016887">
    <property type="term" value="F:ATP hydrolysis activity"/>
    <property type="evidence" value="ECO:0007669"/>
    <property type="project" value="TreeGrafter"/>
</dbReference>
<dbReference type="CDD" id="cd01129">
    <property type="entry name" value="PulE-GspE-like"/>
    <property type="match status" value="1"/>
</dbReference>
<dbReference type="Gene3D" id="3.30.450.90">
    <property type="match status" value="1"/>
</dbReference>
<gene>
    <name evidence="5" type="primary">tadA</name>
    <name evidence="5" type="ORF">IAC55_04560</name>
</gene>
<evidence type="ECO:0000256" key="2">
    <source>
        <dbReference type="ARBA" id="ARBA00022741"/>
    </source>
</evidence>
<dbReference type="Gene3D" id="3.30.300.160">
    <property type="entry name" value="Type II secretion system, protein E, N-terminal domain"/>
    <property type="match status" value="1"/>
</dbReference>
<dbReference type="Pfam" id="PF00437">
    <property type="entry name" value="T2SSE"/>
    <property type="match status" value="1"/>
</dbReference>
<dbReference type="PANTHER" id="PTHR30258">
    <property type="entry name" value="TYPE II SECRETION SYSTEM PROTEIN GSPE-RELATED"/>
    <property type="match status" value="1"/>
</dbReference>
<accession>A0A9D9DX63</accession>
<dbReference type="GO" id="GO:0005524">
    <property type="term" value="F:ATP binding"/>
    <property type="evidence" value="ECO:0007669"/>
    <property type="project" value="UniProtKB-KW"/>
</dbReference>
<dbReference type="SUPFAM" id="SSF52540">
    <property type="entry name" value="P-loop containing nucleoside triphosphate hydrolases"/>
    <property type="match status" value="1"/>
</dbReference>
<dbReference type="InterPro" id="IPR027417">
    <property type="entry name" value="P-loop_NTPase"/>
</dbReference>
<dbReference type="EMBL" id="JADIMX010000085">
    <property type="protein sequence ID" value="MBO8434577.1"/>
    <property type="molecule type" value="Genomic_DNA"/>
</dbReference>
<evidence type="ECO:0000313" key="6">
    <source>
        <dbReference type="Proteomes" id="UP000823611"/>
    </source>
</evidence>
<dbReference type="InterPro" id="IPR037257">
    <property type="entry name" value="T2SS_E_N_sf"/>
</dbReference>
<protein>
    <submittedName>
        <fullName evidence="5">Flp pilus assembly complex ATPase component TadA</fullName>
    </submittedName>
</protein>
<evidence type="ECO:0000313" key="5">
    <source>
        <dbReference type="EMBL" id="MBO8434577.1"/>
    </source>
</evidence>
<reference evidence="5" key="1">
    <citation type="submission" date="2020-10" db="EMBL/GenBank/DDBJ databases">
        <authorList>
            <person name="Gilroy R."/>
        </authorList>
    </citation>
    <scope>NUCLEOTIDE SEQUENCE</scope>
    <source>
        <strain evidence="5">F6-4510</strain>
    </source>
</reference>
<dbReference type="Proteomes" id="UP000823611">
    <property type="component" value="Unassembled WGS sequence"/>
</dbReference>
<keyword evidence="3" id="KW-0067">ATP-binding</keyword>
<dbReference type="SUPFAM" id="SSF160246">
    <property type="entry name" value="EspE N-terminal domain-like"/>
    <property type="match status" value="1"/>
</dbReference>
<keyword evidence="2" id="KW-0547">Nucleotide-binding</keyword>
<dbReference type="Pfam" id="PF05157">
    <property type="entry name" value="MshEN"/>
    <property type="match status" value="1"/>
</dbReference>
<dbReference type="InterPro" id="IPR003593">
    <property type="entry name" value="AAA+_ATPase"/>
</dbReference>
<comment type="caution">
    <text evidence="5">The sequence shown here is derived from an EMBL/GenBank/DDBJ whole genome shotgun (WGS) entry which is preliminary data.</text>
</comment>